<dbReference type="AlphaFoldDB" id="A0A0D9QFY5"/>
<dbReference type="RefSeq" id="XP_012337489.1">
    <property type="nucleotide sequence ID" value="XM_012482066.1"/>
</dbReference>
<gene>
    <name evidence="1" type="ORF">AK88_04456</name>
</gene>
<dbReference type="EMBL" id="KQ001707">
    <property type="protein sequence ID" value="KJP85924.1"/>
    <property type="molecule type" value="Genomic_DNA"/>
</dbReference>
<proteinExistence type="predicted"/>
<dbReference type="GeneID" id="24269770"/>
<dbReference type="VEuPathDB" id="PlasmoDB:AK88_04456"/>
<dbReference type="Proteomes" id="UP000054561">
    <property type="component" value="Unassembled WGS sequence"/>
</dbReference>
<name>A0A0D9QFY5_PLAFR</name>
<dbReference type="OrthoDB" id="368344at2759"/>
<evidence type="ECO:0000313" key="1">
    <source>
        <dbReference type="EMBL" id="KJP85924.1"/>
    </source>
</evidence>
<accession>A0A0D9QFY5</accession>
<keyword evidence="2" id="KW-1185">Reference proteome</keyword>
<evidence type="ECO:0000313" key="2">
    <source>
        <dbReference type="Proteomes" id="UP000054561"/>
    </source>
</evidence>
<reference evidence="1 2" key="1">
    <citation type="submission" date="2014-03" db="EMBL/GenBank/DDBJ databases">
        <title>The Genome Sequence of Plasmodium fragile nilgiri.</title>
        <authorList>
            <consortium name="The Broad Institute Genomics Platform"/>
            <consortium name="The Broad Institute Genome Sequencing Center for Infectious Disease"/>
            <person name="Neafsey D."/>
            <person name="Duraisingh M."/>
            <person name="Young S.K."/>
            <person name="Zeng Q."/>
            <person name="Gargeya S."/>
            <person name="Abouelleil A."/>
            <person name="Alvarado L."/>
            <person name="Chapman S.B."/>
            <person name="Gainer-Dewar J."/>
            <person name="Goldberg J."/>
            <person name="Griggs A."/>
            <person name="Gujja S."/>
            <person name="Hansen M."/>
            <person name="Howarth C."/>
            <person name="Imamovic A."/>
            <person name="Larimer J."/>
            <person name="Pearson M."/>
            <person name="Poon T.W."/>
            <person name="Priest M."/>
            <person name="Roberts A."/>
            <person name="Saif S."/>
            <person name="Shea T."/>
            <person name="Sykes S."/>
            <person name="Wortman J."/>
            <person name="Nusbaum C."/>
            <person name="Birren B."/>
        </authorList>
    </citation>
    <scope>NUCLEOTIDE SEQUENCE [LARGE SCALE GENOMIC DNA]</scope>
    <source>
        <strain evidence="2">nilgiri</strain>
    </source>
</reference>
<protein>
    <submittedName>
        <fullName evidence="1">Uncharacterized protein</fullName>
    </submittedName>
</protein>
<organism evidence="1 2">
    <name type="scientific">Plasmodium fragile</name>
    <dbReference type="NCBI Taxonomy" id="5857"/>
    <lineage>
        <taxon>Eukaryota</taxon>
        <taxon>Sar</taxon>
        <taxon>Alveolata</taxon>
        <taxon>Apicomplexa</taxon>
        <taxon>Aconoidasida</taxon>
        <taxon>Haemosporida</taxon>
        <taxon>Plasmodiidae</taxon>
        <taxon>Plasmodium</taxon>
        <taxon>Plasmodium (Plasmodium)</taxon>
    </lineage>
</organism>
<sequence>MNNKVSVPYEICEIKKVAFELPKEFHPNVKYGFLRNFLFGKYTFYYENKFLLPICFYVLTKRTKIVHSDYFYFYLLLLKKKKGERIMTTGDNQLNTVMPL</sequence>